<dbReference type="GO" id="GO:0005975">
    <property type="term" value="P:carbohydrate metabolic process"/>
    <property type="evidence" value="ECO:0007669"/>
    <property type="project" value="InterPro"/>
</dbReference>
<evidence type="ECO:0000259" key="3">
    <source>
        <dbReference type="PROSITE" id="PS50011"/>
    </source>
</evidence>
<dbReference type="SUPFAM" id="SSF56112">
    <property type="entry name" value="Protein kinase-like (PK-like)"/>
    <property type="match status" value="2"/>
</dbReference>
<feature type="transmembrane region" description="Helical" evidence="1">
    <location>
        <begin position="229"/>
        <end position="249"/>
    </location>
</feature>
<dbReference type="InterPro" id="IPR000719">
    <property type="entry name" value="Prot_kinase_dom"/>
</dbReference>
<evidence type="ECO:0000313" key="6">
    <source>
        <dbReference type="Proteomes" id="UP000243217"/>
    </source>
</evidence>
<dbReference type="OrthoDB" id="69492at2759"/>
<feature type="domain" description="GH18" evidence="4">
    <location>
        <begin position="1163"/>
        <end position="1517"/>
    </location>
</feature>
<dbReference type="Gene3D" id="1.10.510.10">
    <property type="entry name" value="Transferase(Phosphotransferase) domain 1"/>
    <property type="match status" value="2"/>
</dbReference>
<dbReference type="Pfam" id="PF00704">
    <property type="entry name" value="Glyco_hydro_18"/>
    <property type="match status" value="1"/>
</dbReference>
<dbReference type="GO" id="GO:0005524">
    <property type="term" value="F:ATP binding"/>
    <property type="evidence" value="ECO:0007669"/>
    <property type="project" value="InterPro"/>
</dbReference>
<keyword evidence="6" id="KW-1185">Reference proteome</keyword>
<dbReference type="GO" id="GO:0008061">
    <property type="term" value="F:chitin binding"/>
    <property type="evidence" value="ECO:0007669"/>
    <property type="project" value="InterPro"/>
</dbReference>
<feature type="domain" description="Protein kinase" evidence="3">
    <location>
        <begin position="869"/>
        <end position="1135"/>
    </location>
</feature>
<dbReference type="Gene3D" id="3.20.20.80">
    <property type="entry name" value="Glycosidases"/>
    <property type="match status" value="1"/>
</dbReference>
<name>A0A1V9YV94_9STRA</name>
<dbReference type="InterPro" id="IPR001245">
    <property type="entry name" value="Ser-Thr/Tyr_kinase_cat_dom"/>
</dbReference>
<gene>
    <name evidence="5" type="ORF">THRCLA_09622</name>
</gene>
<dbReference type="PROSITE" id="PS00108">
    <property type="entry name" value="PROTEIN_KINASE_ST"/>
    <property type="match status" value="2"/>
</dbReference>
<dbReference type="CDD" id="cd06548">
    <property type="entry name" value="GH18_chitinase"/>
    <property type="match status" value="1"/>
</dbReference>
<feature type="transmembrane region" description="Helical" evidence="1">
    <location>
        <begin position="785"/>
        <end position="806"/>
    </location>
</feature>
<sequence length="1546" mass="172169">MRVRWPSHLLLLLVRQITGETMSETNTSSSESMISTTANATLLAECHTLVQKATNTTCSADIVLQLGSFGSAINLTALDAFCNDPGCSIKLEEYITARDTCSEKVEFSDFYEMQNMDGWPQFKNICNPSCKKEYVTFAQNWYYCQSLDESSEQIVQSCKACSAVNQSISEVGFISDCDGTAQVSLRTLGDRFLSTRNTTFNMNHYISVCNIYSNANPPKVHSDKTPSSIALAFIIIGGVAAFALVFCCYRRWRHDDANTIVLESPEVNRVHTSATGARTGGSGGTGSAPSNEIIPAEGIKLPQSDLDFLEEHRIDETSISFTRLLAKGGHGEVYLGMYQGQQVAIKGLLPSRTSQSNVDSMISEIKILAKLQNPFIVSFYGTCLIKASLNRLSFVVEYMNCGDLCDYLKHTDTIKFPWFQKLQCAWSIAQGLVYLHTCGIIHRDLKSRNVLLDSIKGTKLTDFGVSRHTSKSLTMTAGVGTYRWMAPELLSENQYTVAADIFSFGMVLSELLTHQIPYSDLTSRNGQPLVDTAIINMVINGTITPTLPEDCPEWMRTLTLACISPNPKVRPSADQIVLVLQQQSVNFPHMPLLIMCPLEACQTLIKVVNNNTCAYPVVFHLQDNATANDIDAFCADTQCTDLLQVYNNITTKCRDCGMKELNGIDQMERWPVFSKICSPSCTPQFKTFAKNFYSCYEYDQVELGNPSRDTCSSCMNLNNTMRRTTFANDCGGNVTTMYKFLKAYLTPSTTNNNTKHTQVLMKQCETLYTSSTNEPETDYRTIDSIIFTVGGVIMGILLAIGLFIYLHRRIKSKTLLQTTLSQDNAIVESPTHSDMDSRLEFTSINETARTLLPQETLTKLQTLSIHGTVTWFYSIAKGANGQVFAGEYQGQKVAIKALLPESLDGANALYDMVEEIFMLSRLSHPNIIKFLGVSFTTQDSLCFLVEYMDRGDLRDILMQSTPQTFPLSEKFAIAINLAQSLVYLHAQGIIHRDLKSRNVLLDSINGTKLTDFGVARKVTCSETMTVVVGTYRWMAPEVLCENQYTVAADVYSFGMVLSELSTHRIPYTDMTSRMGQPLVDTAIISMVINGAITPTIHPNFPSWLVDLTLQCIATDANIRPSASTILSILQSHSVVANSLDFNMLTLITLYYFFLAQVYALESYRNVVYFLEWGVYRDFHIANLDWSRTTHVNYAFAMPQANGSIHFLDQYAATGRIYDKNYGFDGVHGCFGQANKYKRRFRGTKFGLSFGGWSGSGPFATIATSPSIRATFVANAIQLLQDLGLDFIDLDWEYPTPTELPSFIDLLTDLRHALNQLPFKAELSIAAPGFPSEWGTLMPIICDQVNFLNLMTYDYAGSWSGRVAYHSNLYPNPSAPVGLRSSVNAAVQDYIRNKCPSHKLVMGVPLYGKSFEHAKGMYSTFSPPTSGSHGPDGLWDYKDIARKNWQPHFDPISQATYAYDATTNTITVYDDPLSLEAKIEYVQKYKLGGMMFWEGSGDAPAGTNASLLTTFANLVGKDNMDFRPNNLLYPESRYSNIRQVSYDGGYD</sequence>
<protein>
    <submittedName>
        <fullName evidence="5">Uncharacterized protein</fullName>
    </submittedName>
</protein>
<dbReference type="InterPro" id="IPR017853">
    <property type="entry name" value="GH"/>
</dbReference>
<keyword evidence="1" id="KW-0472">Membrane</keyword>
<dbReference type="CDD" id="cd13999">
    <property type="entry name" value="STKc_MAP3K-like"/>
    <property type="match status" value="2"/>
</dbReference>
<proteinExistence type="predicted"/>
<evidence type="ECO:0000313" key="5">
    <source>
        <dbReference type="EMBL" id="OQR89709.1"/>
    </source>
</evidence>
<feature type="domain" description="Protein kinase" evidence="3">
    <location>
        <begin position="319"/>
        <end position="593"/>
    </location>
</feature>
<evidence type="ECO:0000256" key="2">
    <source>
        <dbReference type="SAM" id="SignalP"/>
    </source>
</evidence>
<keyword evidence="1" id="KW-1133">Transmembrane helix</keyword>
<dbReference type="Pfam" id="PF00069">
    <property type="entry name" value="Pkinase"/>
    <property type="match status" value="2"/>
</dbReference>
<dbReference type="InterPro" id="IPR001223">
    <property type="entry name" value="Glyco_hydro18_cat"/>
</dbReference>
<comment type="caution">
    <text evidence="5">The sequence shown here is derived from an EMBL/GenBank/DDBJ whole genome shotgun (WGS) entry which is preliminary data.</text>
</comment>
<dbReference type="GO" id="GO:0004674">
    <property type="term" value="F:protein serine/threonine kinase activity"/>
    <property type="evidence" value="ECO:0007669"/>
    <property type="project" value="TreeGrafter"/>
</dbReference>
<dbReference type="SMART" id="SM00220">
    <property type="entry name" value="S_TKc"/>
    <property type="match status" value="2"/>
</dbReference>
<dbReference type="InterPro" id="IPR011583">
    <property type="entry name" value="Chitinase_II/V-like_cat"/>
</dbReference>
<dbReference type="EMBL" id="JNBS01002678">
    <property type="protein sequence ID" value="OQR89709.1"/>
    <property type="molecule type" value="Genomic_DNA"/>
</dbReference>
<feature type="chain" id="PRO_5013026214" evidence="2">
    <location>
        <begin position="20"/>
        <end position="1546"/>
    </location>
</feature>
<dbReference type="PANTHER" id="PTHR44329:SF214">
    <property type="entry name" value="PROTEIN KINASE DOMAIN-CONTAINING PROTEIN"/>
    <property type="match status" value="1"/>
</dbReference>
<dbReference type="SMART" id="SM00636">
    <property type="entry name" value="Glyco_18"/>
    <property type="match status" value="1"/>
</dbReference>
<dbReference type="InterPro" id="IPR029070">
    <property type="entry name" value="Chitinase_insertion_sf"/>
</dbReference>
<dbReference type="PROSITE" id="PS51910">
    <property type="entry name" value="GH18_2"/>
    <property type="match status" value="1"/>
</dbReference>
<organism evidence="5 6">
    <name type="scientific">Thraustotheca clavata</name>
    <dbReference type="NCBI Taxonomy" id="74557"/>
    <lineage>
        <taxon>Eukaryota</taxon>
        <taxon>Sar</taxon>
        <taxon>Stramenopiles</taxon>
        <taxon>Oomycota</taxon>
        <taxon>Saprolegniomycetes</taxon>
        <taxon>Saprolegniales</taxon>
        <taxon>Achlyaceae</taxon>
        <taxon>Thraustotheca</taxon>
    </lineage>
</organism>
<dbReference type="STRING" id="74557.A0A1V9YV94"/>
<keyword evidence="2" id="KW-0732">Signal</keyword>
<dbReference type="SUPFAM" id="SSF51445">
    <property type="entry name" value="(Trans)glycosidases"/>
    <property type="match status" value="1"/>
</dbReference>
<reference evidence="5 6" key="1">
    <citation type="journal article" date="2014" name="Genome Biol. Evol.">
        <title>The secreted proteins of Achlya hypogyna and Thraustotheca clavata identify the ancestral oomycete secretome and reveal gene acquisitions by horizontal gene transfer.</title>
        <authorList>
            <person name="Misner I."/>
            <person name="Blouin N."/>
            <person name="Leonard G."/>
            <person name="Richards T.A."/>
            <person name="Lane C.E."/>
        </authorList>
    </citation>
    <scope>NUCLEOTIDE SEQUENCE [LARGE SCALE GENOMIC DNA]</scope>
    <source>
        <strain evidence="5 6">ATCC 34112</strain>
    </source>
</reference>
<dbReference type="PROSITE" id="PS50011">
    <property type="entry name" value="PROTEIN_KINASE_DOM"/>
    <property type="match status" value="2"/>
</dbReference>
<dbReference type="InterPro" id="IPR008271">
    <property type="entry name" value="Ser/Thr_kinase_AS"/>
</dbReference>
<feature type="signal peptide" evidence="2">
    <location>
        <begin position="1"/>
        <end position="19"/>
    </location>
</feature>
<accession>A0A1V9YV94</accession>
<dbReference type="InterPro" id="IPR011009">
    <property type="entry name" value="Kinase-like_dom_sf"/>
</dbReference>
<dbReference type="PRINTS" id="PR00109">
    <property type="entry name" value="TYRKINASE"/>
</dbReference>
<dbReference type="Proteomes" id="UP000243217">
    <property type="component" value="Unassembled WGS sequence"/>
</dbReference>
<dbReference type="InterPro" id="IPR051681">
    <property type="entry name" value="Ser/Thr_Kinases-Pseudokinases"/>
</dbReference>
<dbReference type="Gene3D" id="3.10.50.10">
    <property type="match status" value="1"/>
</dbReference>
<dbReference type="SUPFAM" id="SSF54556">
    <property type="entry name" value="Chitinase insertion domain"/>
    <property type="match status" value="1"/>
</dbReference>
<keyword evidence="1" id="KW-0812">Transmembrane</keyword>
<evidence type="ECO:0000256" key="1">
    <source>
        <dbReference type="SAM" id="Phobius"/>
    </source>
</evidence>
<evidence type="ECO:0000259" key="4">
    <source>
        <dbReference type="PROSITE" id="PS51910"/>
    </source>
</evidence>
<dbReference type="PANTHER" id="PTHR44329">
    <property type="entry name" value="SERINE/THREONINE-PROTEIN KINASE TNNI3K-RELATED"/>
    <property type="match status" value="1"/>
</dbReference>